<feature type="transmembrane region" description="Helical" evidence="9">
    <location>
        <begin position="315"/>
        <end position="339"/>
    </location>
</feature>
<evidence type="ECO:0000256" key="6">
    <source>
        <dbReference type="ARBA" id="ARBA00022840"/>
    </source>
</evidence>
<feature type="compositionally biased region" description="Low complexity" evidence="8">
    <location>
        <begin position="294"/>
        <end position="303"/>
    </location>
</feature>
<dbReference type="CDD" id="cd14014">
    <property type="entry name" value="STKc_PknB_like"/>
    <property type="match status" value="1"/>
</dbReference>
<feature type="region of interest" description="Disordered" evidence="8">
    <location>
        <begin position="252"/>
        <end position="310"/>
    </location>
</feature>
<dbReference type="Gene3D" id="1.10.510.10">
    <property type="entry name" value="Transferase(Phosphotransferase) domain 1"/>
    <property type="match status" value="1"/>
</dbReference>
<dbReference type="PANTHER" id="PTHR43289">
    <property type="entry name" value="MITOGEN-ACTIVATED PROTEIN KINASE KINASE KINASE 20-RELATED"/>
    <property type="match status" value="1"/>
</dbReference>
<keyword evidence="6 7" id="KW-0067">ATP-binding</keyword>
<keyword evidence="9" id="KW-0472">Membrane</keyword>
<feature type="domain" description="Protein kinase" evidence="10">
    <location>
        <begin position="8"/>
        <end position="325"/>
    </location>
</feature>
<evidence type="ECO:0000256" key="8">
    <source>
        <dbReference type="SAM" id="MobiDB-lite"/>
    </source>
</evidence>
<evidence type="ECO:0000256" key="1">
    <source>
        <dbReference type="ARBA" id="ARBA00012513"/>
    </source>
</evidence>
<keyword evidence="2" id="KW-0723">Serine/threonine-protein kinase</keyword>
<dbReference type="RefSeq" id="WP_344179317.1">
    <property type="nucleotide sequence ID" value="NZ_BAAANC010000003.1"/>
</dbReference>
<feature type="binding site" evidence="7">
    <location>
        <position position="37"/>
    </location>
    <ligand>
        <name>ATP</name>
        <dbReference type="ChEBI" id="CHEBI:30616"/>
    </ligand>
</feature>
<comment type="caution">
    <text evidence="11">The sequence shown here is derived from an EMBL/GenBank/DDBJ whole genome shotgun (WGS) entry which is preliminary data.</text>
</comment>
<evidence type="ECO:0000256" key="2">
    <source>
        <dbReference type="ARBA" id="ARBA00022527"/>
    </source>
</evidence>
<dbReference type="InterPro" id="IPR017441">
    <property type="entry name" value="Protein_kinase_ATP_BS"/>
</dbReference>
<keyword evidence="9" id="KW-0812">Transmembrane</keyword>
<keyword evidence="4 7" id="KW-0547">Nucleotide-binding</keyword>
<keyword evidence="12" id="KW-1185">Reference proteome</keyword>
<keyword evidence="9" id="KW-1133">Transmembrane helix</keyword>
<evidence type="ECO:0000259" key="10">
    <source>
        <dbReference type="PROSITE" id="PS50011"/>
    </source>
</evidence>
<dbReference type="SUPFAM" id="SSF56112">
    <property type="entry name" value="Protein kinase-like (PK-like)"/>
    <property type="match status" value="1"/>
</dbReference>
<proteinExistence type="predicted"/>
<organism evidence="11 12">
    <name type="scientific">Kribbella lupini</name>
    <dbReference type="NCBI Taxonomy" id="291602"/>
    <lineage>
        <taxon>Bacteria</taxon>
        <taxon>Bacillati</taxon>
        <taxon>Actinomycetota</taxon>
        <taxon>Actinomycetes</taxon>
        <taxon>Propionibacteriales</taxon>
        <taxon>Kribbellaceae</taxon>
        <taxon>Kribbella</taxon>
    </lineage>
</organism>
<dbReference type="InterPro" id="IPR008271">
    <property type="entry name" value="Ser/Thr_kinase_AS"/>
</dbReference>
<reference evidence="11 12" key="1">
    <citation type="journal article" date="2019" name="Int. J. Syst. Evol. Microbiol.">
        <title>The Global Catalogue of Microorganisms (GCM) 10K type strain sequencing project: providing services to taxonomists for standard genome sequencing and annotation.</title>
        <authorList>
            <consortium name="The Broad Institute Genomics Platform"/>
            <consortium name="The Broad Institute Genome Sequencing Center for Infectious Disease"/>
            <person name="Wu L."/>
            <person name="Ma J."/>
        </authorList>
    </citation>
    <scope>NUCLEOTIDE SEQUENCE [LARGE SCALE GENOMIC DNA]</scope>
    <source>
        <strain evidence="11 12">JCM 14303</strain>
    </source>
</reference>
<dbReference type="PROSITE" id="PS00108">
    <property type="entry name" value="PROTEIN_KINASE_ST"/>
    <property type="match status" value="1"/>
</dbReference>
<keyword evidence="3" id="KW-0808">Transferase</keyword>
<dbReference type="PANTHER" id="PTHR43289:SF6">
    <property type="entry name" value="SERINE_THREONINE-PROTEIN KINASE NEKL-3"/>
    <property type="match status" value="1"/>
</dbReference>
<keyword evidence="5" id="KW-0418">Kinase</keyword>
<dbReference type="PROSITE" id="PS50011">
    <property type="entry name" value="PROTEIN_KINASE_DOM"/>
    <property type="match status" value="1"/>
</dbReference>
<evidence type="ECO:0000256" key="7">
    <source>
        <dbReference type="PROSITE-ProRule" id="PRU10141"/>
    </source>
</evidence>
<dbReference type="Pfam" id="PF00069">
    <property type="entry name" value="Pkinase"/>
    <property type="match status" value="1"/>
</dbReference>
<dbReference type="InterPro" id="IPR011009">
    <property type="entry name" value="Kinase-like_dom_sf"/>
</dbReference>
<evidence type="ECO:0000313" key="11">
    <source>
        <dbReference type="EMBL" id="GAA1544866.1"/>
    </source>
</evidence>
<evidence type="ECO:0000256" key="3">
    <source>
        <dbReference type="ARBA" id="ARBA00022679"/>
    </source>
</evidence>
<accession>A0ABN2BP33</accession>
<dbReference type="SMART" id="SM00220">
    <property type="entry name" value="S_TKc"/>
    <property type="match status" value="1"/>
</dbReference>
<dbReference type="InterPro" id="IPR000719">
    <property type="entry name" value="Prot_kinase_dom"/>
</dbReference>
<dbReference type="EC" id="2.7.11.1" evidence="1"/>
<name>A0ABN2BP33_9ACTN</name>
<protein>
    <recommendedName>
        <fullName evidence="1">non-specific serine/threonine protein kinase</fullName>
        <ecNumber evidence="1">2.7.11.1</ecNumber>
    </recommendedName>
</protein>
<evidence type="ECO:0000313" key="12">
    <source>
        <dbReference type="Proteomes" id="UP001500363"/>
    </source>
</evidence>
<dbReference type="EMBL" id="BAAANC010000003">
    <property type="protein sequence ID" value="GAA1544866.1"/>
    <property type="molecule type" value="Genomic_DNA"/>
</dbReference>
<dbReference type="PROSITE" id="PS00107">
    <property type="entry name" value="PROTEIN_KINASE_ATP"/>
    <property type="match status" value="1"/>
</dbReference>
<evidence type="ECO:0000256" key="9">
    <source>
        <dbReference type="SAM" id="Phobius"/>
    </source>
</evidence>
<gene>
    <name evidence="11" type="ORF">GCM10009741_55370</name>
</gene>
<evidence type="ECO:0000256" key="4">
    <source>
        <dbReference type="ARBA" id="ARBA00022741"/>
    </source>
</evidence>
<sequence length="340" mass="35951">MNALAGRYQLIDLIGTGGMGSVWRAWDLRKRTYVAAKVLGQHDAGTLLRFVREQSLRIQHPHVVAPHGWAAEDDKVVFAMDLVRGGSVATLLGDHGPLPTAYVAVLLDQLLHGLSAIHTAGVVHRDLKPANLLLEVTGTATPHLRISDFGIAGLVDEPRMTRHSTILGTPGYFPPEQLHGADPDPRQDLYTVGAVATELLTGSRPAPGTPITPPPGPLAGLIQHLTAEDPAARPATTFEAARLLAESGALPAANTTPWSDAPEPPEVFNQLPPLPAPWTAAGPPRQDGRDREPGAAPRSTAPSSPVPRPPSNRRLLAWLAAASFLGALALAGAATWLLLR</sequence>
<dbReference type="Proteomes" id="UP001500363">
    <property type="component" value="Unassembled WGS sequence"/>
</dbReference>
<evidence type="ECO:0000256" key="5">
    <source>
        <dbReference type="ARBA" id="ARBA00022777"/>
    </source>
</evidence>